<evidence type="ECO:0000256" key="1">
    <source>
        <dbReference type="SAM" id="MobiDB-lite"/>
    </source>
</evidence>
<evidence type="ECO:0000313" key="3">
    <source>
        <dbReference type="EMBL" id="KRM43735.1"/>
    </source>
</evidence>
<evidence type="ECO:0008006" key="5">
    <source>
        <dbReference type="Google" id="ProtNLM"/>
    </source>
</evidence>
<name>A0A0R1YN20_9LACO</name>
<feature type="region of interest" description="Disordered" evidence="1">
    <location>
        <begin position="32"/>
        <end position="54"/>
    </location>
</feature>
<accession>A0A0R1YN20</accession>
<dbReference type="PATRIC" id="fig|1423786.4.peg.1408"/>
<feature type="signal peptide" evidence="2">
    <location>
        <begin position="1"/>
        <end position="26"/>
    </location>
</feature>
<reference evidence="3 4" key="1">
    <citation type="journal article" date="2015" name="Genome Announc.">
        <title>Expanding the biotechnology potential of lactobacilli through comparative genomics of 213 strains and associated genera.</title>
        <authorList>
            <person name="Sun Z."/>
            <person name="Harris H.M."/>
            <person name="McCann A."/>
            <person name="Guo C."/>
            <person name="Argimon S."/>
            <person name="Zhang W."/>
            <person name="Yang X."/>
            <person name="Jeffery I.B."/>
            <person name="Cooney J.C."/>
            <person name="Kagawa T.F."/>
            <person name="Liu W."/>
            <person name="Song Y."/>
            <person name="Salvetti E."/>
            <person name="Wrobel A."/>
            <person name="Rasinkangas P."/>
            <person name="Parkhill J."/>
            <person name="Rea M.C."/>
            <person name="O'Sullivan O."/>
            <person name="Ritari J."/>
            <person name="Douillard F.P."/>
            <person name="Paul Ross R."/>
            <person name="Yang R."/>
            <person name="Briner A.E."/>
            <person name="Felis G.E."/>
            <person name="de Vos W.M."/>
            <person name="Barrangou R."/>
            <person name="Klaenhammer T.R."/>
            <person name="Caufield P.W."/>
            <person name="Cui Y."/>
            <person name="Zhang H."/>
            <person name="O'Toole P.W."/>
        </authorList>
    </citation>
    <scope>NUCLEOTIDE SEQUENCE [LARGE SCALE GENOMIC DNA]</scope>
    <source>
        <strain evidence="3 4">DSM 18390</strain>
    </source>
</reference>
<dbReference type="Proteomes" id="UP000051010">
    <property type="component" value="Unassembled WGS sequence"/>
</dbReference>
<feature type="compositionally biased region" description="Low complexity" evidence="1">
    <location>
        <begin position="32"/>
        <end position="48"/>
    </location>
</feature>
<comment type="caution">
    <text evidence="3">The sequence shown here is derived from an EMBL/GenBank/DDBJ whole genome shotgun (WGS) entry which is preliminary data.</text>
</comment>
<proteinExistence type="predicted"/>
<feature type="chain" id="PRO_5006413843" description="Lipoprotein" evidence="2">
    <location>
        <begin position="27"/>
        <end position="188"/>
    </location>
</feature>
<evidence type="ECO:0000256" key="2">
    <source>
        <dbReference type="SAM" id="SignalP"/>
    </source>
</evidence>
<gene>
    <name evidence="3" type="ORF">FD47_GL001311</name>
</gene>
<dbReference type="PROSITE" id="PS51257">
    <property type="entry name" value="PROKAR_LIPOPROTEIN"/>
    <property type="match status" value="1"/>
</dbReference>
<organism evidence="3 4">
    <name type="scientific">Lentilactobacillus parafarraginis DSM 18390 = JCM 14109</name>
    <dbReference type="NCBI Taxonomy" id="1423786"/>
    <lineage>
        <taxon>Bacteria</taxon>
        <taxon>Bacillati</taxon>
        <taxon>Bacillota</taxon>
        <taxon>Bacilli</taxon>
        <taxon>Lactobacillales</taxon>
        <taxon>Lactobacillaceae</taxon>
        <taxon>Lentilactobacillus</taxon>
    </lineage>
</organism>
<protein>
    <recommendedName>
        <fullName evidence="5">Lipoprotein</fullName>
    </recommendedName>
</protein>
<evidence type="ECO:0000313" key="4">
    <source>
        <dbReference type="Proteomes" id="UP000051010"/>
    </source>
</evidence>
<dbReference type="AlphaFoldDB" id="A0A0R1YN20"/>
<keyword evidence="2" id="KW-0732">Signal</keyword>
<sequence length="188" mass="20344">MKANMKTSKSLAAIFVTVAGLGLVLAGCGTSSNKGSSNQSSKTSMQNNPVAHKSAKTALTASDNLWYMNGAINDKSKTGIDAYRFDKKHHTVTIYSVSKMYKTYQAAKKANDLNKQGTLKYTFKNQSANKPIIYMKGKLSDIPMDQTVTVKSKVNGKNHTSNLSVTGFKVVRNLDDDNAAQVLVTPAK</sequence>
<dbReference type="EMBL" id="AZFZ01000029">
    <property type="protein sequence ID" value="KRM43735.1"/>
    <property type="molecule type" value="Genomic_DNA"/>
</dbReference>